<evidence type="ECO:0000313" key="6">
    <source>
        <dbReference type="Proteomes" id="UP001370348"/>
    </source>
</evidence>
<dbReference type="SUPFAM" id="SSF55073">
    <property type="entry name" value="Nucleotide cyclase"/>
    <property type="match status" value="1"/>
</dbReference>
<dbReference type="NCBIfam" id="TIGR00254">
    <property type="entry name" value="GGDEF"/>
    <property type="match status" value="1"/>
</dbReference>
<comment type="catalytic activity">
    <reaction evidence="2">
        <text>2 GTP = 3',3'-c-di-GMP + 2 diphosphate</text>
        <dbReference type="Rhea" id="RHEA:24898"/>
        <dbReference type="ChEBI" id="CHEBI:33019"/>
        <dbReference type="ChEBI" id="CHEBI:37565"/>
        <dbReference type="ChEBI" id="CHEBI:58805"/>
        <dbReference type="EC" id="2.7.7.65"/>
    </reaction>
</comment>
<evidence type="ECO:0000259" key="4">
    <source>
        <dbReference type="PROSITE" id="PS50887"/>
    </source>
</evidence>
<dbReference type="EC" id="2.7.7.65" evidence="1"/>
<evidence type="ECO:0000256" key="1">
    <source>
        <dbReference type="ARBA" id="ARBA00012528"/>
    </source>
</evidence>
<organism evidence="5 6">
    <name type="scientific">Pendulispora albinea</name>
    <dbReference type="NCBI Taxonomy" id="2741071"/>
    <lineage>
        <taxon>Bacteria</taxon>
        <taxon>Pseudomonadati</taxon>
        <taxon>Myxococcota</taxon>
        <taxon>Myxococcia</taxon>
        <taxon>Myxococcales</taxon>
        <taxon>Sorangiineae</taxon>
        <taxon>Pendulisporaceae</taxon>
        <taxon>Pendulispora</taxon>
    </lineage>
</organism>
<dbReference type="InterPro" id="IPR050469">
    <property type="entry name" value="Diguanylate_Cyclase"/>
</dbReference>
<dbReference type="InterPro" id="IPR043128">
    <property type="entry name" value="Rev_trsase/Diguanyl_cyclase"/>
</dbReference>
<dbReference type="SMART" id="SM00240">
    <property type="entry name" value="FHA"/>
    <property type="match status" value="1"/>
</dbReference>
<dbReference type="InterPro" id="IPR008984">
    <property type="entry name" value="SMAD_FHA_dom_sf"/>
</dbReference>
<dbReference type="CDD" id="cd00060">
    <property type="entry name" value="FHA"/>
    <property type="match status" value="1"/>
</dbReference>
<sequence length="311" mass="34318">MTSIPPDDEEKTRVGKAPLDLVLGKSVRDRAYLIVLAGDSVGAMYRVEDGETLIGRTSTAKIRLTDDGISRRHARIVQRGTEVIIEDLQSANGTAVNDEKLEAAHILHDGDKIHIGSTTILKFTYHDDLEESFQQRMYEAALRDGLTKAFNKKHFLDRLETELAYAKRHRQPLSLIMMDVDHFKSINDTYGHVAGDFVLARLAKLAMGQVRTEDLFARYGGEEFGVICRGLDASRAGIFAERLRQLIASTPFENDDCTISVTISLGIATYPDVPAEDVGALITAADEALYAAKRSGRNRVQSALAYPPKAP</sequence>
<dbReference type="EMBL" id="CP089984">
    <property type="protein sequence ID" value="WXB15701.1"/>
    <property type="molecule type" value="Genomic_DNA"/>
</dbReference>
<evidence type="ECO:0000256" key="2">
    <source>
        <dbReference type="ARBA" id="ARBA00034247"/>
    </source>
</evidence>
<evidence type="ECO:0000259" key="3">
    <source>
        <dbReference type="PROSITE" id="PS50006"/>
    </source>
</evidence>
<dbReference type="Gene3D" id="2.60.200.20">
    <property type="match status" value="1"/>
</dbReference>
<dbReference type="SUPFAM" id="SSF49879">
    <property type="entry name" value="SMAD/FHA domain"/>
    <property type="match status" value="1"/>
</dbReference>
<keyword evidence="6" id="KW-1185">Reference proteome</keyword>
<feature type="domain" description="FHA" evidence="3">
    <location>
        <begin position="52"/>
        <end position="101"/>
    </location>
</feature>
<evidence type="ECO:0000313" key="5">
    <source>
        <dbReference type="EMBL" id="WXB15701.1"/>
    </source>
</evidence>
<dbReference type="Pfam" id="PF00990">
    <property type="entry name" value="GGDEF"/>
    <property type="match status" value="1"/>
</dbReference>
<name>A0ABZ2M309_9BACT</name>
<dbReference type="Proteomes" id="UP001370348">
    <property type="component" value="Chromosome"/>
</dbReference>
<accession>A0ABZ2M309</accession>
<dbReference type="PROSITE" id="PS50006">
    <property type="entry name" value="FHA_DOMAIN"/>
    <property type="match status" value="1"/>
</dbReference>
<dbReference type="Gene3D" id="3.30.70.270">
    <property type="match status" value="1"/>
</dbReference>
<dbReference type="CDD" id="cd01949">
    <property type="entry name" value="GGDEF"/>
    <property type="match status" value="1"/>
</dbReference>
<dbReference type="SMART" id="SM00267">
    <property type="entry name" value="GGDEF"/>
    <property type="match status" value="1"/>
</dbReference>
<dbReference type="InterPro" id="IPR029787">
    <property type="entry name" value="Nucleotide_cyclase"/>
</dbReference>
<dbReference type="InterPro" id="IPR000253">
    <property type="entry name" value="FHA_dom"/>
</dbReference>
<dbReference type="RefSeq" id="WP_394825336.1">
    <property type="nucleotide sequence ID" value="NZ_CP089984.1"/>
</dbReference>
<dbReference type="Pfam" id="PF00498">
    <property type="entry name" value="FHA"/>
    <property type="match status" value="1"/>
</dbReference>
<protein>
    <recommendedName>
        <fullName evidence="1">diguanylate cyclase</fullName>
        <ecNumber evidence="1">2.7.7.65</ecNumber>
    </recommendedName>
</protein>
<dbReference type="PROSITE" id="PS50887">
    <property type="entry name" value="GGDEF"/>
    <property type="match status" value="1"/>
</dbReference>
<reference evidence="5 6" key="1">
    <citation type="submission" date="2021-12" db="EMBL/GenBank/DDBJ databases">
        <title>Discovery of the Pendulisporaceae a myxobacterial family with distinct sporulation behavior and unique specialized metabolism.</title>
        <authorList>
            <person name="Garcia R."/>
            <person name="Popoff A."/>
            <person name="Bader C.D."/>
            <person name="Loehr J."/>
            <person name="Walesch S."/>
            <person name="Walt C."/>
            <person name="Boldt J."/>
            <person name="Bunk B."/>
            <person name="Haeckl F.J.F.P.J."/>
            <person name="Gunesch A.P."/>
            <person name="Birkelbach J."/>
            <person name="Nuebel U."/>
            <person name="Pietschmann T."/>
            <person name="Bach T."/>
            <person name="Mueller R."/>
        </authorList>
    </citation>
    <scope>NUCLEOTIDE SEQUENCE [LARGE SCALE GENOMIC DNA]</scope>
    <source>
        <strain evidence="5 6">MSr11954</strain>
    </source>
</reference>
<gene>
    <name evidence="5" type="ORF">LZC94_00210</name>
</gene>
<feature type="domain" description="GGDEF" evidence="4">
    <location>
        <begin position="171"/>
        <end position="305"/>
    </location>
</feature>
<dbReference type="PANTHER" id="PTHR45138:SF9">
    <property type="entry name" value="DIGUANYLATE CYCLASE DGCM-RELATED"/>
    <property type="match status" value="1"/>
</dbReference>
<proteinExistence type="predicted"/>
<dbReference type="PANTHER" id="PTHR45138">
    <property type="entry name" value="REGULATORY COMPONENTS OF SENSORY TRANSDUCTION SYSTEM"/>
    <property type="match status" value="1"/>
</dbReference>
<dbReference type="InterPro" id="IPR000160">
    <property type="entry name" value="GGDEF_dom"/>
</dbReference>